<dbReference type="InterPro" id="IPR020831">
    <property type="entry name" value="GlycerAld/Erythrose_P_DH"/>
</dbReference>
<accession>A0ABQ8FQ89</accession>
<comment type="caution">
    <text evidence="10">The sequence shown here is derived from an EMBL/GenBank/DDBJ whole genome shotgun (WGS) entry which is preliminary data.</text>
</comment>
<evidence type="ECO:0000259" key="9">
    <source>
        <dbReference type="SMART" id="SM00846"/>
    </source>
</evidence>
<dbReference type="InterPro" id="IPR020828">
    <property type="entry name" value="GlycerAld_3-P_DH_NAD(P)-bd"/>
</dbReference>
<dbReference type="CDD" id="cd05214">
    <property type="entry name" value="GAPDH_I_N"/>
    <property type="match status" value="1"/>
</dbReference>
<dbReference type="PIRSF" id="PIRSF000149">
    <property type="entry name" value="GAP_DH"/>
    <property type="match status" value="1"/>
</dbReference>
<dbReference type="EC" id="1.2.1.12" evidence="8"/>
<dbReference type="Pfam" id="PF00044">
    <property type="entry name" value="Gp_dh_N"/>
    <property type="match status" value="1"/>
</dbReference>
<gene>
    <name evidence="10" type="ORF">B0J12DRAFT_747367</name>
</gene>
<dbReference type="Gene3D" id="3.30.360.10">
    <property type="entry name" value="Dihydrodipicolinate Reductase, domain 2"/>
    <property type="match status" value="1"/>
</dbReference>
<evidence type="ECO:0000313" key="10">
    <source>
        <dbReference type="EMBL" id="KAH7010969.1"/>
    </source>
</evidence>
<dbReference type="PANTHER" id="PTHR10836">
    <property type="entry name" value="GLYCERALDEHYDE 3-PHOSPHATE DEHYDROGENASE"/>
    <property type="match status" value="1"/>
</dbReference>
<name>A0ABQ8FQ89_9PEZI</name>
<dbReference type="Gene3D" id="3.40.50.720">
    <property type="entry name" value="NAD(P)-binding Rossmann-like Domain"/>
    <property type="match status" value="1"/>
</dbReference>
<protein>
    <recommendedName>
        <fullName evidence="8">Glyceraldehyde-3-phosphate dehydrogenase</fullName>
        <ecNumber evidence="8">1.2.1.12</ecNumber>
    </recommendedName>
</protein>
<keyword evidence="5 8" id="KW-0520">NAD</keyword>
<sequence>MSLKVAINGFGRIGRIVFRNSLDHEHVQVLAVNDPFIDVDYAVYMLKYDSTHGRFDGDIRADGGDLIVNGQRVKFYTEKDPASIPWAESGVEYVVESSGAFTTAAKAKAHLRGSVRKVIISAPSADAPMYVMGVNEQAYDGSASVMSNASCTTNCLAVLAKVIHDEFTIVEGLVNAVHSYTASQKVVDNVSAKDWRGGRAAAANIIPSSTGAAKAVGKVIPDLQGKVTGMSFRVPTPNVSVIDFTLRTAKPTSYADLCAAVKRAAEGPLKGLLAYTEDALVSSDIKGNPNSSIFDADAGIALNQNFFKLVSWYDNEWAYSRRCLDLITHVARVDGRY</sequence>
<dbReference type="EMBL" id="JAGTJR010000096">
    <property type="protein sequence ID" value="KAH7010969.1"/>
    <property type="molecule type" value="Genomic_DNA"/>
</dbReference>
<dbReference type="CDD" id="cd18126">
    <property type="entry name" value="GAPDH_I_C"/>
    <property type="match status" value="1"/>
</dbReference>
<evidence type="ECO:0000256" key="2">
    <source>
        <dbReference type="ARBA" id="ARBA00007406"/>
    </source>
</evidence>
<evidence type="ECO:0000256" key="7">
    <source>
        <dbReference type="RuleBase" id="RU000397"/>
    </source>
</evidence>
<comment type="subunit">
    <text evidence="3 8">Homotetramer.</text>
</comment>
<reference evidence="10 11" key="1">
    <citation type="journal article" date="2021" name="Nat. Commun.">
        <title>Genetic determinants of endophytism in the Arabidopsis root mycobiome.</title>
        <authorList>
            <person name="Mesny F."/>
            <person name="Miyauchi S."/>
            <person name="Thiergart T."/>
            <person name="Pickel B."/>
            <person name="Atanasova L."/>
            <person name="Karlsson M."/>
            <person name="Huettel B."/>
            <person name="Barry K.W."/>
            <person name="Haridas S."/>
            <person name="Chen C."/>
            <person name="Bauer D."/>
            <person name="Andreopoulos W."/>
            <person name="Pangilinan J."/>
            <person name="LaButti K."/>
            <person name="Riley R."/>
            <person name="Lipzen A."/>
            <person name="Clum A."/>
            <person name="Drula E."/>
            <person name="Henrissat B."/>
            <person name="Kohler A."/>
            <person name="Grigoriev I.V."/>
            <person name="Martin F.M."/>
            <person name="Hacquard S."/>
        </authorList>
    </citation>
    <scope>NUCLEOTIDE SEQUENCE [LARGE SCALE GENOMIC DNA]</scope>
    <source>
        <strain evidence="10 11">MPI-SDFR-AT-0080</strain>
    </source>
</reference>
<dbReference type="NCBIfam" id="TIGR01534">
    <property type="entry name" value="GAPDH-I"/>
    <property type="match status" value="1"/>
</dbReference>
<comment type="pathway">
    <text evidence="1 8">Carbohydrate degradation; glycolysis; pyruvate from D-glyceraldehyde 3-phosphate: step 1/5.</text>
</comment>
<evidence type="ECO:0000256" key="6">
    <source>
        <dbReference type="ARBA" id="ARBA00023152"/>
    </source>
</evidence>
<keyword evidence="11" id="KW-1185">Reference proteome</keyword>
<dbReference type="InterPro" id="IPR036291">
    <property type="entry name" value="NAD(P)-bd_dom_sf"/>
</dbReference>
<dbReference type="Proteomes" id="UP000774617">
    <property type="component" value="Unassembled WGS sequence"/>
</dbReference>
<dbReference type="PROSITE" id="PS00071">
    <property type="entry name" value="GAPDH"/>
    <property type="match status" value="1"/>
</dbReference>
<proteinExistence type="inferred from homology"/>
<evidence type="ECO:0000256" key="5">
    <source>
        <dbReference type="ARBA" id="ARBA00023027"/>
    </source>
</evidence>
<dbReference type="Pfam" id="PF02800">
    <property type="entry name" value="Gp_dh_C"/>
    <property type="match status" value="1"/>
</dbReference>
<dbReference type="SUPFAM" id="SSF55347">
    <property type="entry name" value="Glyceraldehyde-3-phosphate dehydrogenase-like, C-terminal domain"/>
    <property type="match status" value="1"/>
</dbReference>
<evidence type="ECO:0000256" key="3">
    <source>
        <dbReference type="ARBA" id="ARBA00011881"/>
    </source>
</evidence>
<feature type="domain" description="Glyceraldehyde 3-phosphate dehydrogenase NAD(P) binding" evidence="9">
    <location>
        <begin position="3"/>
        <end position="151"/>
    </location>
</feature>
<evidence type="ECO:0000313" key="11">
    <source>
        <dbReference type="Proteomes" id="UP000774617"/>
    </source>
</evidence>
<dbReference type="PANTHER" id="PTHR10836:SF76">
    <property type="entry name" value="GLYCERALDEHYDE-3-PHOSPHATE DEHYDROGENASE-RELATED"/>
    <property type="match status" value="1"/>
</dbReference>
<dbReference type="InterPro" id="IPR006424">
    <property type="entry name" value="Glyceraldehyde-3-P_DH_1"/>
</dbReference>
<dbReference type="SMART" id="SM00846">
    <property type="entry name" value="Gp_dh_N"/>
    <property type="match status" value="1"/>
</dbReference>
<keyword evidence="6 8" id="KW-0324">Glycolysis</keyword>
<comment type="catalytic activity">
    <reaction evidence="8">
        <text>D-glyceraldehyde 3-phosphate + phosphate + NAD(+) = (2R)-3-phospho-glyceroyl phosphate + NADH + H(+)</text>
        <dbReference type="Rhea" id="RHEA:10300"/>
        <dbReference type="ChEBI" id="CHEBI:15378"/>
        <dbReference type="ChEBI" id="CHEBI:43474"/>
        <dbReference type="ChEBI" id="CHEBI:57540"/>
        <dbReference type="ChEBI" id="CHEBI:57604"/>
        <dbReference type="ChEBI" id="CHEBI:57945"/>
        <dbReference type="ChEBI" id="CHEBI:59776"/>
        <dbReference type="EC" id="1.2.1.12"/>
    </reaction>
</comment>
<organism evidence="10 11">
    <name type="scientific">Macrophomina phaseolina</name>
    <dbReference type="NCBI Taxonomy" id="35725"/>
    <lineage>
        <taxon>Eukaryota</taxon>
        <taxon>Fungi</taxon>
        <taxon>Dikarya</taxon>
        <taxon>Ascomycota</taxon>
        <taxon>Pezizomycotina</taxon>
        <taxon>Dothideomycetes</taxon>
        <taxon>Dothideomycetes incertae sedis</taxon>
        <taxon>Botryosphaeriales</taxon>
        <taxon>Botryosphaeriaceae</taxon>
        <taxon>Macrophomina</taxon>
    </lineage>
</organism>
<comment type="similarity">
    <text evidence="2 7">Belongs to the glyceraldehyde-3-phosphate dehydrogenase family.</text>
</comment>
<evidence type="ECO:0000256" key="4">
    <source>
        <dbReference type="ARBA" id="ARBA00023002"/>
    </source>
</evidence>
<dbReference type="InterPro" id="IPR020829">
    <property type="entry name" value="GlycerAld_3-P_DH_cat"/>
</dbReference>
<evidence type="ECO:0000256" key="1">
    <source>
        <dbReference type="ARBA" id="ARBA00004869"/>
    </source>
</evidence>
<dbReference type="InterPro" id="IPR020830">
    <property type="entry name" value="GlycerAld_3-P_DH_AS"/>
</dbReference>
<dbReference type="PRINTS" id="PR00078">
    <property type="entry name" value="G3PDHDRGNASE"/>
</dbReference>
<evidence type="ECO:0000256" key="8">
    <source>
        <dbReference type="RuleBase" id="RU361160"/>
    </source>
</evidence>
<dbReference type="SUPFAM" id="SSF51735">
    <property type="entry name" value="NAD(P)-binding Rossmann-fold domains"/>
    <property type="match status" value="1"/>
</dbReference>
<keyword evidence="4 8" id="KW-0560">Oxidoreductase</keyword>